<comment type="caution">
    <text evidence="2">The sequence shown here is derived from an EMBL/GenBank/DDBJ whole genome shotgun (WGS) entry which is preliminary data.</text>
</comment>
<feature type="non-terminal residue" evidence="2">
    <location>
        <position position="1"/>
    </location>
</feature>
<accession>A0ABD0P5P4</accession>
<keyword evidence="3" id="KW-1185">Reference proteome</keyword>
<name>A0ABD0P5P4_CIRMR</name>
<organism evidence="2 3">
    <name type="scientific">Cirrhinus mrigala</name>
    <name type="common">Mrigala</name>
    <dbReference type="NCBI Taxonomy" id="683832"/>
    <lineage>
        <taxon>Eukaryota</taxon>
        <taxon>Metazoa</taxon>
        <taxon>Chordata</taxon>
        <taxon>Craniata</taxon>
        <taxon>Vertebrata</taxon>
        <taxon>Euteleostomi</taxon>
        <taxon>Actinopterygii</taxon>
        <taxon>Neopterygii</taxon>
        <taxon>Teleostei</taxon>
        <taxon>Ostariophysi</taxon>
        <taxon>Cypriniformes</taxon>
        <taxon>Cyprinidae</taxon>
        <taxon>Labeoninae</taxon>
        <taxon>Labeonini</taxon>
        <taxon>Cirrhinus</taxon>
    </lineage>
</organism>
<dbReference type="Pfam" id="PF22938">
    <property type="entry name" value="Integrase_p58_C"/>
    <property type="match status" value="1"/>
</dbReference>
<evidence type="ECO:0000313" key="2">
    <source>
        <dbReference type="EMBL" id="KAL0168421.1"/>
    </source>
</evidence>
<dbReference type="InterPro" id="IPR054465">
    <property type="entry name" value="Integrase_p58-like_C"/>
</dbReference>
<dbReference type="AlphaFoldDB" id="A0ABD0P5P4"/>
<proteinExistence type="predicted"/>
<protein>
    <recommendedName>
        <fullName evidence="1">Integrase p58-like C-terminal domain-containing protein</fullName>
    </recommendedName>
</protein>
<evidence type="ECO:0000259" key="1">
    <source>
        <dbReference type="Pfam" id="PF22938"/>
    </source>
</evidence>
<evidence type="ECO:0000313" key="3">
    <source>
        <dbReference type="Proteomes" id="UP001529510"/>
    </source>
</evidence>
<dbReference type="Proteomes" id="UP001529510">
    <property type="component" value="Unassembled WGS sequence"/>
</dbReference>
<feature type="domain" description="Integrase p58-like C-terminal" evidence="1">
    <location>
        <begin position="73"/>
        <end position="104"/>
    </location>
</feature>
<dbReference type="EMBL" id="JAMKFB020000018">
    <property type="protein sequence ID" value="KAL0168421.1"/>
    <property type="molecule type" value="Genomic_DNA"/>
</dbReference>
<reference evidence="2 3" key="1">
    <citation type="submission" date="2024-05" db="EMBL/GenBank/DDBJ databases">
        <title>Genome sequencing and assembly of Indian major carp, Cirrhinus mrigala (Hamilton, 1822).</title>
        <authorList>
            <person name="Mohindra V."/>
            <person name="Chowdhury L.M."/>
            <person name="Lal K."/>
            <person name="Jena J.K."/>
        </authorList>
    </citation>
    <scope>NUCLEOTIDE SEQUENCE [LARGE SCALE GENOMIC DNA]</scope>
    <source>
        <strain evidence="2">CM1030</strain>
        <tissue evidence="2">Blood</tissue>
    </source>
</reference>
<sequence length="134" mass="15304">TPPVSTFNFVSSFHEKLHKAWDVAKAHLAEVQSKMKTRYDQKSVVRRFQPGDSVLVLLPVPGLAMQVKFSGSYVIDKRLSDTNYVICTPDRHRKSRMCHINTLKAYVSRDMARPVVLVNPVSVDAFPFLEWKTV</sequence>
<gene>
    <name evidence="2" type="ORF">M9458_036643</name>
</gene>